<accession>A0A376DCZ4</accession>
<keyword evidence="1" id="KW-1133">Transmembrane helix</keyword>
<organism evidence="2 3">
    <name type="scientific">Edwardsiella hoshinae</name>
    <dbReference type="NCBI Taxonomy" id="93378"/>
    <lineage>
        <taxon>Bacteria</taxon>
        <taxon>Pseudomonadati</taxon>
        <taxon>Pseudomonadota</taxon>
        <taxon>Gammaproteobacteria</taxon>
        <taxon>Enterobacterales</taxon>
        <taxon>Hafniaceae</taxon>
        <taxon>Edwardsiella</taxon>
    </lineage>
</organism>
<dbReference type="OrthoDB" id="9915659at2"/>
<dbReference type="RefSeq" id="WP_024522379.1">
    <property type="nucleotide sequence ID" value="NZ_CP065626.1"/>
</dbReference>
<keyword evidence="1" id="KW-0812">Transmembrane</keyword>
<evidence type="ECO:0000313" key="3">
    <source>
        <dbReference type="Proteomes" id="UP000255248"/>
    </source>
</evidence>
<sequence>MCKDERLSTPQSACVSTVKTQSSPFINFLFFLTMLSWFAIGSASWLGVALPLFCFVLSLLTVKRTPGEYRARHITLILLSAVFFCASVTAPGIHHVIWG</sequence>
<dbReference type="AlphaFoldDB" id="A0A376DCZ4"/>
<protein>
    <submittedName>
        <fullName evidence="2">Uncharacterized protein</fullName>
    </submittedName>
</protein>
<feature type="transmembrane region" description="Helical" evidence="1">
    <location>
        <begin position="74"/>
        <end position="97"/>
    </location>
</feature>
<name>A0A376DCZ4_9GAMM</name>
<proteinExistence type="predicted"/>
<evidence type="ECO:0000256" key="1">
    <source>
        <dbReference type="SAM" id="Phobius"/>
    </source>
</evidence>
<reference evidence="2 3" key="1">
    <citation type="submission" date="2018-06" db="EMBL/GenBank/DDBJ databases">
        <authorList>
            <consortium name="Pathogen Informatics"/>
            <person name="Doyle S."/>
        </authorList>
    </citation>
    <scope>NUCLEOTIDE SEQUENCE [LARGE SCALE GENOMIC DNA]</scope>
    <source>
        <strain evidence="2 3">NCTC12121</strain>
    </source>
</reference>
<dbReference type="EMBL" id="UFXZ01000001">
    <property type="protein sequence ID" value="STC86806.1"/>
    <property type="molecule type" value="Genomic_DNA"/>
</dbReference>
<gene>
    <name evidence="2" type="ORF">NCTC12121_01279</name>
</gene>
<feature type="transmembrane region" description="Helical" evidence="1">
    <location>
        <begin position="29"/>
        <end position="62"/>
    </location>
</feature>
<dbReference type="Proteomes" id="UP000255248">
    <property type="component" value="Unassembled WGS sequence"/>
</dbReference>
<evidence type="ECO:0000313" key="2">
    <source>
        <dbReference type="EMBL" id="STC86806.1"/>
    </source>
</evidence>
<keyword evidence="1" id="KW-0472">Membrane</keyword>